<evidence type="ECO:0000313" key="2">
    <source>
        <dbReference type="Proteomes" id="UP001189429"/>
    </source>
</evidence>
<name>A0ABN9PHS0_9DINO</name>
<protein>
    <submittedName>
        <fullName evidence="1">Uncharacterized protein</fullName>
    </submittedName>
</protein>
<feature type="non-terminal residue" evidence="1">
    <location>
        <position position="1"/>
    </location>
</feature>
<proteinExistence type="predicted"/>
<keyword evidence="2" id="KW-1185">Reference proteome</keyword>
<accession>A0ABN9PHS0</accession>
<gene>
    <name evidence="1" type="ORF">PCOR1329_LOCUS3091</name>
</gene>
<evidence type="ECO:0000313" key="1">
    <source>
        <dbReference type="EMBL" id="CAK0792531.1"/>
    </source>
</evidence>
<dbReference type="Proteomes" id="UP001189429">
    <property type="component" value="Unassembled WGS sequence"/>
</dbReference>
<sequence>VLPLPIPGAPGFLRCRAEWLDHGTVPETGLDAAIAEGWAVLVVHSLNHKYAGRANGSPVPTGPLTAAQESSMRVIRKAAKYFASDSTKHFQVPDWHEVVAARDVTYGGEEVSRALPLTLGGVMPGLPPRGVAASVRALDIADERVAGWLADPTLALLPSAEWPEEAPRAAIQASSQAEWHGIGAKLVELGLAVPIADDRIFKVGNRKVLAGAFGVAKGGTPTPGHDVVQRLIINMVPANSYQRTMRDDIGALSASPSWVSIPLPEGHVLLWSSDDQAPAFYCYELPEAWQPYMTLAEAIPNELIGPLAAGFPPRAEWRKDRPLPLGANELEQAWVQYYIDDWDRGEIVQSSRLDELAGALSDAKHRELVLERMGAGLDGVVGRVGVTVEKQLLLLALVMWVMGQPQVTVKAMLFRRPFMGFLNECWAAGQWRYPQAVPSVMCGELLVFCMAFPLAFTGLRAKIDAGVIATDASEQAGGICYSAGLAARGALAATGEGGLCE</sequence>
<organism evidence="1 2">
    <name type="scientific">Prorocentrum cordatum</name>
    <dbReference type="NCBI Taxonomy" id="2364126"/>
    <lineage>
        <taxon>Eukaryota</taxon>
        <taxon>Sar</taxon>
        <taxon>Alveolata</taxon>
        <taxon>Dinophyceae</taxon>
        <taxon>Prorocentrales</taxon>
        <taxon>Prorocentraceae</taxon>
        <taxon>Prorocentrum</taxon>
    </lineage>
</organism>
<dbReference type="EMBL" id="CAUYUJ010000782">
    <property type="protein sequence ID" value="CAK0792531.1"/>
    <property type="molecule type" value="Genomic_DNA"/>
</dbReference>
<reference evidence="1" key="1">
    <citation type="submission" date="2023-10" db="EMBL/GenBank/DDBJ databases">
        <authorList>
            <person name="Chen Y."/>
            <person name="Shah S."/>
            <person name="Dougan E. K."/>
            <person name="Thang M."/>
            <person name="Chan C."/>
        </authorList>
    </citation>
    <scope>NUCLEOTIDE SEQUENCE [LARGE SCALE GENOMIC DNA]</scope>
</reference>
<comment type="caution">
    <text evidence="1">The sequence shown here is derived from an EMBL/GenBank/DDBJ whole genome shotgun (WGS) entry which is preliminary data.</text>
</comment>